<keyword evidence="2" id="KW-1185">Reference proteome</keyword>
<sequence length="148" mass="16339">MTTQGVTVLDPEALGPKPGIYSAMTSIPLSPNTTQYYISGQTGEDLTTNDLPPDLETQLDNILKRLSICLEHVGAKKTDLATFHYYLRQSAVEDLDAREFEGALKVVYGKVGPWLEGHRPASCYSRTFGMSHPRYLCEISAVAVVYKP</sequence>
<gene>
    <name evidence="1" type="ORF">PRZ48_002953</name>
</gene>
<dbReference type="EMBL" id="JAXOVC010000002">
    <property type="protein sequence ID" value="KAK4504990.1"/>
    <property type="molecule type" value="Genomic_DNA"/>
</dbReference>
<dbReference type="SUPFAM" id="SSF55298">
    <property type="entry name" value="YjgF-like"/>
    <property type="match status" value="1"/>
</dbReference>
<evidence type="ECO:0000313" key="2">
    <source>
        <dbReference type="Proteomes" id="UP001305779"/>
    </source>
</evidence>
<evidence type="ECO:0000313" key="1">
    <source>
        <dbReference type="EMBL" id="KAK4504990.1"/>
    </source>
</evidence>
<dbReference type="Pfam" id="PF01042">
    <property type="entry name" value="Ribonuc_L-PSP"/>
    <property type="match status" value="1"/>
</dbReference>
<comment type="caution">
    <text evidence="1">The sequence shown here is derived from an EMBL/GenBank/DDBJ whole genome shotgun (WGS) entry which is preliminary data.</text>
</comment>
<accession>A0ABR0EV62</accession>
<protein>
    <submittedName>
        <fullName evidence="1">Uncharacterized protein</fullName>
    </submittedName>
</protein>
<organism evidence="1 2">
    <name type="scientific">Zasmidium cellare</name>
    <name type="common">Wine cellar mold</name>
    <name type="synonym">Racodium cellare</name>
    <dbReference type="NCBI Taxonomy" id="395010"/>
    <lineage>
        <taxon>Eukaryota</taxon>
        <taxon>Fungi</taxon>
        <taxon>Dikarya</taxon>
        <taxon>Ascomycota</taxon>
        <taxon>Pezizomycotina</taxon>
        <taxon>Dothideomycetes</taxon>
        <taxon>Dothideomycetidae</taxon>
        <taxon>Mycosphaerellales</taxon>
        <taxon>Mycosphaerellaceae</taxon>
        <taxon>Zasmidium</taxon>
    </lineage>
</organism>
<proteinExistence type="predicted"/>
<dbReference type="Gene3D" id="3.30.1330.40">
    <property type="entry name" value="RutC-like"/>
    <property type="match status" value="1"/>
</dbReference>
<reference evidence="1 2" key="1">
    <citation type="journal article" date="2023" name="G3 (Bethesda)">
        <title>A chromosome-level genome assembly of Zasmidium syzygii isolated from banana leaves.</title>
        <authorList>
            <person name="van Westerhoven A.C."/>
            <person name="Mehrabi R."/>
            <person name="Talebi R."/>
            <person name="Steentjes M.B.F."/>
            <person name="Corcolon B."/>
            <person name="Chong P.A."/>
            <person name="Kema G.H.J."/>
            <person name="Seidl M.F."/>
        </authorList>
    </citation>
    <scope>NUCLEOTIDE SEQUENCE [LARGE SCALE GENOMIC DNA]</scope>
    <source>
        <strain evidence="1 2">P124</strain>
    </source>
</reference>
<name>A0ABR0EV62_ZASCE</name>
<dbReference type="Proteomes" id="UP001305779">
    <property type="component" value="Unassembled WGS sequence"/>
</dbReference>
<dbReference type="InterPro" id="IPR035959">
    <property type="entry name" value="RutC-like_sf"/>
</dbReference>
<dbReference type="CDD" id="cd00448">
    <property type="entry name" value="YjgF_YER057c_UK114_family"/>
    <property type="match status" value="1"/>
</dbReference>
<dbReference type="InterPro" id="IPR006175">
    <property type="entry name" value="YjgF/YER057c/UK114"/>
</dbReference>